<feature type="coiled-coil region" evidence="7">
    <location>
        <begin position="322"/>
        <end position="367"/>
    </location>
</feature>
<protein>
    <recommendedName>
        <fullName evidence="2">histidine kinase</fullName>
        <ecNumber evidence="2">2.7.13.3</ecNumber>
    </recommendedName>
</protein>
<dbReference type="PROSITE" id="PS50113">
    <property type="entry name" value="PAC"/>
    <property type="match status" value="1"/>
</dbReference>
<proteinExistence type="predicted"/>
<dbReference type="Pfam" id="PF02518">
    <property type="entry name" value="HATPase_c"/>
    <property type="match status" value="1"/>
</dbReference>
<evidence type="ECO:0000259" key="10">
    <source>
        <dbReference type="PROSITE" id="PS50113"/>
    </source>
</evidence>
<dbReference type="SMART" id="SM00091">
    <property type="entry name" value="PAS"/>
    <property type="match status" value="1"/>
</dbReference>
<comment type="caution">
    <text evidence="11">The sequence shown here is derived from an EMBL/GenBank/DDBJ whole genome shotgun (WGS) entry which is preliminary data.</text>
</comment>
<dbReference type="PRINTS" id="PR00344">
    <property type="entry name" value="BCTRLSENSOR"/>
</dbReference>
<feature type="transmembrane region" description="Helical" evidence="8">
    <location>
        <begin position="33"/>
        <end position="53"/>
    </location>
</feature>
<dbReference type="InterPro" id="IPR000014">
    <property type="entry name" value="PAS"/>
</dbReference>
<dbReference type="OrthoDB" id="9779002at2"/>
<evidence type="ECO:0000256" key="8">
    <source>
        <dbReference type="SAM" id="Phobius"/>
    </source>
</evidence>
<dbReference type="EMBL" id="QMIE01000002">
    <property type="protein sequence ID" value="TVM19431.1"/>
    <property type="molecule type" value="Genomic_DNA"/>
</dbReference>
<dbReference type="PANTHER" id="PTHR43711:SF1">
    <property type="entry name" value="HISTIDINE KINASE 1"/>
    <property type="match status" value="1"/>
</dbReference>
<dbReference type="CDD" id="cd00082">
    <property type="entry name" value="HisKA"/>
    <property type="match status" value="1"/>
</dbReference>
<dbReference type="InterPro" id="IPR035965">
    <property type="entry name" value="PAS-like_dom_sf"/>
</dbReference>
<keyword evidence="12" id="KW-1185">Reference proteome</keyword>
<evidence type="ECO:0000256" key="2">
    <source>
        <dbReference type="ARBA" id="ARBA00012438"/>
    </source>
</evidence>
<keyword evidence="3" id="KW-0597">Phosphoprotein</keyword>
<evidence type="ECO:0000256" key="6">
    <source>
        <dbReference type="ARBA" id="ARBA00023012"/>
    </source>
</evidence>
<dbReference type="InterPro" id="IPR036890">
    <property type="entry name" value="HATPase_C_sf"/>
</dbReference>
<feature type="domain" description="Histidine kinase" evidence="9">
    <location>
        <begin position="374"/>
        <end position="607"/>
    </location>
</feature>
<keyword evidence="8" id="KW-0812">Transmembrane</keyword>
<feature type="transmembrane region" description="Helical" evidence="8">
    <location>
        <begin position="166"/>
        <end position="185"/>
    </location>
</feature>
<keyword evidence="6" id="KW-0902">Two-component regulatory system</keyword>
<dbReference type="GO" id="GO:0000155">
    <property type="term" value="F:phosphorelay sensor kinase activity"/>
    <property type="evidence" value="ECO:0007669"/>
    <property type="project" value="InterPro"/>
</dbReference>
<dbReference type="SUPFAM" id="SSF55874">
    <property type="entry name" value="ATPase domain of HSP90 chaperone/DNA topoisomerase II/histidine kinase"/>
    <property type="match status" value="1"/>
</dbReference>
<reference evidence="11 12" key="1">
    <citation type="submission" date="2018-06" db="EMBL/GenBank/DDBJ databases">
        <title>Complete genome of Desulfovibrio indonesiensis P37SLT.</title>
        <authorList>
            <person name="Crispim J.S."/>
            <person name="Vidigal P.M.P."/>
            <person name="Silva L.C.F."/>
            <person name="Laguardia C.N."/>
            <person name="Araujo L.C."/>
            <person name="Dias R.S."/>
            <person name="Sousa M.P."/>
            <person name="Paula S.O."/>
            <person name="Silva C."/>
        </authorList>
    </citation>
    <scope>NUCLEOTIDE SEQUENCE [LARGE SCALE GENOMIC DNA]</scope>
    <source>
        <strain evidence="11 12">P37SLT</strain>
    </source>
</reference>
<evidence type="ECO:0000256" key="1">
    <source>
        <dbReference type="ARBA" id="ARBA00000085"/>
    </source>
</evidence>
<organism evidence="11 12">
    <name type="scientific">Oceanidesulfovibrio indonesiensis</name>
    <dbReference type="NCBI Taxonomy" id="54767"/>
    <lineage>
        <taxon>Bacteria</taxon>
        <taxon>Pseudomonadati</taxon>
        <taxon>Thermodesulfobacteriota</taxon>
        <taxon>Desulfovibrionia</taxon>
        <taxon>Desulfovibrionales</taxon>
        <taxon>Desulfovibrionaceae</taxon>
        <taxon>Oceanidesulfovibrio</taxon>
    </lineage>
</organism>
<evidence type="ECO:0000256" key="5">
    <source>
        <dbReference type="ARBA" id="ARBA00022777"/>
    </source>
</evidence>
<dbReference type="Gene3D" id="3.30.450.20">
    <property type="entry name" value="PAS domain"/>
    <property type="match status" value="1"/>
</dbReference>
<dbReference type="SUPFAM" id="SSF47384">
    <property type="entry name" value="Homodimeric domain of signal transducing histidine kinase"/>
    <property type="match status" value="1"/>
</dbReference>
<dbReference type="InterPro" id="IPR005467">
    <property type="entry name" value="His_kinase_dom"/>
</dbReference>
<evidence type="ECO:0000256" key="3">
    <source>
        <dbReference type="ARBA" id="ARBA00022553"/>
    </source>
</evidence>
<evidence type="ECO:0000313" key="11">
    <source>
        <dbReference type="EMBL" id="TVM19431.1"/>
    </source>
</evidence>
<evidence type="ECO:0000256" key="7">
    <source>
        <dbReference type="SAM" id="Coils"/>
    </source>
</evidence>
<dbReference type="SUPFAM" id="SSF55785">
    <property type="entry name" value="PYP-like sensor domain (PAS domain)"/>
    <property type="match status" value="1"/>
</dbReference>
<dbReference type="InterPro" id="IPR003661">
    <property type="entry name" value="HisK_dim/P_dom"/>
</dbReference>
<feature type="domain" description="PAC" evidence="10">
    <location>
        <begin position="278"/>
        <end position="331"/>
    </location>
</feature>
<dbReference type="PROSITE" id="PS50109">
    <property type="entry name" value="HIS_KIN"/>
    <property type="match status" value="1"/>
</dbReference>
<dbReference type="InterPro" id="IPR003594">
    <property type="entry name" value="HATPase_dom"/>
</dbReference>
<keyword evidence="8" id="KW-0472">Membrane</keyword>
<gene>
    <name evidence="11" type="ORF">DPQ33_03465</name>
</gene>
<keyword evidence="5" id="KW-0418">Kinase</keyword>
<dbReference type="Pfam" id="PF08447">
    <property type="entry name" value="PAS_3"/>
    <property type="match status" value="1"/>
</dbReference>
<name>A0A7M3MJC4_9BACT</name>
<dbReference type="SMART" id="SM00388">
    <property type="entry name" value="HisKA"/>
    <property type="match status" value="1"/>
</dbReference>
<dbReference type="Pfam" id="PF00512">
    <property type="entry name" value="HisKA"/>
    <property type="match status" value="1"/>
</dbReference>
<dbReference type="EC" id="2.7.13.3" evidence="2"/>
<dbReference type="InterPro" id="IPR013655">
    <property type="entry name" value="PAS_fold_3"/>
</dbReference>
<dbReference type="InterPro" id="IPR050736">
    <property type="entry name" value="Sensor_HK_Regulatory"/>
</dbReference>
<evidence type="ECO:0000313" key="12">
    <source>
        <dbReference type="Proteomes" id="UP000448292"/>
    </source>
</evidence>
<comment type="catalytic activity">
    <reaction evidence="1">
        <text>ATP + protein L-histidine = ADP + protein N-phospho-L-histidine.</text>
        <dbReference type="EC" id="2.7.13.3"/>
    </reaction>
</comment>
<dbReference type="Gene3D" id="3.30.565.10">
    <property type="entry name" value="Histidine kinase-like ATPase, C-terminal domain"/>
    <property type="match status" value="1"/>
</dbReference>
<keyword evidence="7" id="KW-0175">Coiled coil</keyword>
<dbReference type="PANTHER" id="PTHR43711">
    <property type="entry name" value="TWO-COMPONENT HISTIDINE KINASE"/>
    <property type="match status" value="1"/>
</dbReference>
<dbReference type="SMART" id="SM00387">
    <property type="entry name" value="HATPase_c"/>
    <property type="match status" value="1"/>
</dbReference>
<evidence type="ECO:0000259" key="9">
    <source>
        <dbReference type="PROSITE" id="PS50109"/>
    </source>
</evidence>
<dbReference type="AlphaFoldDB" id="A0A7M3MJC4"/>
<dbReference type="RefSeq" id="WP_144301787.1">
    <property type="nucleotide sequence ID" value="NZ_QMIE01000002.1"/>
</dbReference>
<accession>A0A7M3MJC4</accession>
<dbReference type="InterPro" id="IPR004358">
    <property type="entry name" value="Sig_transdc_His_kin-like_C"/>
</dbReference>
<dbReference type="InterPro" id="IPR000700">
    <property type="entry name" value="PAS-assoc_C"/>
</dbReference>
<keyword evidence="8" id="KW-1133">Transmembrane helix</keyword>
<sequence>MPGLVPGGHAVADISWTWRAIYRMITKLKHAHLWHITLALAVLLIAVSSIVYLQQKASYESIRRENVSNIAAQFAMLMDNPAVAADHDSLRTISDTLIRKWRIERIEIRSSDGDAVFSRGRIEGKPEILSIPLPIPLSDAPGSLAPGGTLDVAYDDSEFSTHLARLAGLLFLGNGFLLLIFHGLARLLQRRQHKAESLLELQEERLRLALEASSDGIWEHNILEGAHFLSDRMYTMLGFEPGNPEDGWRFLYERVHLEDREKVSRARNLMEEGLRDTLVSRFRMQRRDGEWRHILCRAKVVAVDMEGNPARIAGTFTDVTPLVDAEEALATLNRELEERVEQRTTDLARKAEELVEANRQLRELDQLKSSFLSSVSHELRTPLTSILGFARLISKEFAAHFRGKAASEREERAGRRIEDNLRIIATQGERLSRLVNDVLDLNKIESGMMEWRDETIAPEDVVRRAVEATRPLLEENPNVEFIADVRPDIPRITIDPDRLEQVLINLLHNAVKFTRQGHVRLVAERGKSGDLRICVEDTGVGIPGHALEAVFDKFHQQPADALHGKPKGTGLGLFISREIVRHYGGALRVDSGEGRGSVFEVLLPGAGKVAVDT</sequence>
<dbReference type="NCBIfam" id="TIGR00229">
    <property type="entry name" value="sensory_box"/>
    <property type="match status" value="1"/>
</dbReference>
<dbReference type="Gene3D" id="1.10.287.130">
    <property type="match status" value="1"/>
</dbReference>
<evidence type="ECO:0000256" key="4">
    <source>
        <dbReference type="ARBA" id="ARBA00022679"/>
    </source>
</evidence>
<keyword evidence="4" id="KW-0808">Transferase</keyword>
<dbReference type="Proteomes" id="UP000448292">
    <property type="component" value="Unassembled WGS sequence"/>
</dbReference>
<dbReference type="InterPro" id="IPR036097">
    <property type="entry name" value="HisK_dim/P_sf"/>
</dbReference>